<dbReference type="GO" id="GO:0007169">
    <property type="term" value="P:cell surface receptor protein tyrosine kinase signaling pathway"/>
    <property type="evidence" value="ECO:0007669"/>
    <property type="project" value="TreeGrafter"/>
</dbReference>
<protein>
    <recommendedName>
        <fullName evidence="1">SAM domain-containing protein</fullName>
    </recommendedName>
</protein>
<sequence>MASIVCADGQRNAGVASQKRSGQVTSQKFLMGSSKRVSYWTVEEVYNWVKKQYRGEQTALQRAVLNHAISGRALLRMSKHQLDRLGIEPESQQKILQDLLLLRVQEELENLNDIFSECFSS</sequence>
<comment type="caution">
    <text evidence="2">The sequence shown here is derived from an EMBL/GenBank/DDBJ whole genome shotgun (WGS) entry which is preliminary data.</text>
</comment>
<dbReference type="PROSITE" id="PS50105">
    <property type="entry name" value="SAM_DOMAIN"/>
    <property type="match status" value="1"/>
</dbReference>
<reference evidence="2" key="1">
    <citation type="submission" date="2020-10" db="EMBL/GenBank/DDBJ databases">
        <title>Chromosome-scale genome assembly of the Allis shad, Alosa alosa.</title>
        <authorList>
            <person name="Margot Z."/>
            <person name="Christophe K."/>
            <person name="Cabau C."/>
            <person name="Louis A."/>
            <person name="Berthelot C."/>
            <person name="Parey E."/>
            <person name="Roest Crollius H."/>
            <person name="Montfort J."/>
            <person name="Robinson-Rechavi M."/>
            <person name="Bucao C."/>
            <person name="Bouchez O."/>
            <person name="Gislard M."/>
            <person name="Lluch J."/>
            <person name="Milhes M."/>
            <person name="Lampietro C."/>
            <person name="Lopez Roques C."/>
            <person name="Donnadieu C."/>
            <person name="Braasch I."/>
            <person name="Desvignes T."/>
            <person name="Postlethwait J."/>
            <person name="Bobe J."/>
            <person name="Guiguen Y."/>
        </authorList>
    </citation>
    <scope>NUCLEOTIDE SEQUENCE</scope>
    <source>
        <strain evidence="2">M-15738</strain>
        <tissue evidence="2">Blood</tissue>
    </source>
</reference>
<dbReference type="InterPro" id="IPR052268">
    <property type="entry name" value="SAM_domain-containing_protein"/>
</dbReference>
<dbReference type="Gene3D" id="1.10.150.50">
    <property type="entry name" value="Transcription Factor, Ets-1"/>
    <property type="match status" value="1"/>
</dbReference>
<organism evidence="2 3">
    <name type="scientific">Alosa alosa</name>
    <name type="common">allis shad</name>
    <dbReference type="NCBI Taxonomy" id="278164"/>
    <lineage>
        <taxon>Eukaryota</taxon>
        <taxon>Metazoa</taxon>
        <taxon>Chordata</taxon>
        <taxon>Craniata</taxon>
        <taxon>Vertebrata</taxon>
        <taxon>Euteleostomi</taxon>
        <taxon>Actinopterygii</taxon>
        <taxon>Neopterygii</taxon>
        <taxon>Teleostei</taxon>
        <taxon>Clupei</taxon>
        <taxon>Clupeiformes</taxon>
        <taxon>Clupeoidei</taxon>
        <taxon>Clupeidae</taxon>
        <taxon>Alosa</taxon>
    </lineage>
</organism>
<dbReference type="InterPro" id="IPR013761">
    <property type="entry name" value="SAM/pointed_sf"/>
</dbReference>
<dbReference type="AlphaFoldDB" id="A0AAV6GVR0"/>
<evidence type="ECO:0000313" key="3">
    <source>
        <dbReference type="Proteomes" id="UP000823561"/>
    </source>
</evidence>
<dbReference type="Proteomes" id="UP000823561">
    <property type="component" value="Chromosome 8"/>
</dbReference>
<dbReference type="SMART" id="SM00454">
    <property type="entry name" value="SAM"/>
    <property type="match status" value="1"/>
</dbReference>
<gene>
    <name evidence="2" type="ORF">AALO_G00117890</name>
</gene>
<name>A0AAV6GVR0_9TELE</name>
<evidence type="ECO:0000313" key="2">
    <source>
        <dbReference type="EMBL" id="KAG5277462.1"/>
    </source>
</evidence>
<feature type="domain" description="SAM" evidence="1">
    <location>
        <begin position="40"/>
        <end position="96"/>
    </location>
</feature>
<dbReference type="Pfam" id="PF07647">
    <property type="entry name" value="SAM_2"/>
    <property type="match status" value="1"/>
</dbReference>
<evidence type="ECO:0000259" key="1">
    <source>
        <dbReference type="PROSITE" id="PS50105"/>
    </source>
</evidence>
<dbReference type="PANTHER" id="PTHR20843:SF0">
    <property type="entry name" value="PROTEIN AVEUGLE"/>
    <property type="match status" value="1"/>
</dbReference>
<dbReference type="SUPFAM" id="SSF47769">
    <property type="entry name" value="SAM/Pointed domain"/>
    <property type="match status" value="1"/>
</dbReference>
<proteinExistence type="predicted"/>
<dbReference type="GO" id="GO:0009898">
    <property type="term" value="C:cytoplasmic side of plasma membrane"/>
    <property type="evidence" value="ECO:0007669"/>
    <property type="project" value="TreeGrafter"/>
</dbReference>
<dbReference type="InterPro" id="IPR001660">
    <property type="entry name" value="SAM"/>
</dbReference>
<keyword evidence="3" id="KW-1185">Reference proteome</keyword>
<dbReference type="EMBL" id="JADWDJ010000008">
    <property type="protein sequence ID" value="KAG5277462.1"/>
    <property type="molecule type" value="Genomic_DNA"/>
</dbReference>
<accession>A0AAV6GVR0</accession>
<dbReference type="PANTHER" id="PTHR20843">
    <property type="entry name" value="STERILE ALPHA MOTIF DOMAIN CONTAINING PROTEIN 10"/>
    <property type="match status" value="1"/>
</dbReference>